<dbReference type="AlphaFoldDB" id="A0A4Q7VP47"/>
<evidence type="ECO:0000256" key="2">
    <source>
        <dbReference type="ARBA" id="ARBA00023125"/>
    </source>
</evidence>
<accession>A0A4Q7VP47</accession>
<evidence type="ECO:0000313" key="5">
    <source>
        <dbReference type="EMBL" id="RZT98180.1"/>
    </source>
</evidence>
<dbReference type="SUPFAM" id="SSF46785">
    <property type="entry name" value="Winged helix' DNA-binding domain"/>
    <property type="match status" value="1"/>
</dbReference>
<evidence type="ECO:0000256" key="1">
    <source>
        <dbReference type="ARBA" id="ARBA00023015"/>
    </source>
</evidence>
<keyword evidence="2" id="KW-0238">DNA-binding</keyword>
<dbReference type="InterPro" id="IPR000485">
    <property type="entry name" value="AsnC-type_HTH_dom"/>
</dbReference>
<dbReference type="InterPro" id="IPR011008">
    <property type="entry name" value="Dimeric_a/b-barrel"/>
</dbReference>
<dbReference type="SUPFAM" id="SSF54909">
    <property type="entry name" value="Dimeric alpha+beta barrel"/>
    <property type="match status" value="1"/>
</dbReference>
<evidence type="ECO:0000259" key="4">
    <source>
        <dbReference type="PROSITE" id="PS50956"/>
    </source>
</evidence>
<keyword evidence="6" id="KW-1185">Reference proteome</keyword>
<dbReference type="InterPro" id="IPR036388">
    <property type="entry name" value="WH-like_DNA-bd_sf"/>
</dbReference>
<evidence type="ECO:0000256" key="3">
    <source>
        <dbReference type="ARBA" id="ARBA00023163"/>
    </source>
</evidence>
<dbReference type="SMART" id="SM00344">
    <property type="entry name" value="HTH_ASNC"/>
    <property type="match status" value="1"/>
</dbReference>
<dbReference type="InterPro" id="IPR019887">
    <property type="entry name" value="Tscrpt_reg_AsnC/Lrp_C"/>
</dbReference>
<dbReference type="InterPro" id="IPR011991">
    <property type="entry name" value="ArsR-like_HTH"/>
</dbReference>
<dbReference type="PANTHER" id="PTHR30154:SF53">
    <property type="entry name" value="HTH-TYPE TRANSCRIPTIONAL REGULATOR LRPC"/>
    <property type="match status" value="1"/>
</dbReference>
<dbReference type="Gene3D" id="3.30.70.920">
    <property type="match status" value="1"/>
</dbReference>
<dbReference type="Pfam" id="PF01037">
    <property type="entry name" value="AsnC_trans_reg"/>
    <property type="match status" value="1"/>
</dbReference>
<comment type="caution">
    <text evidence="5">The sequence shown here is derived from an EMBL/GenBank/DDBJ whole genome shotgun (WGS) entry which is preliminary data.</text>
</comment>
<dbReference type="FunFam" id="1.10.10.10:FF:000186">
    <property type="entry name" value="AsnC family transcriptional regulator"/>
    <property type="match status" value="1"/>
</dbReference>
<dbReference type="EMBL" id="SHKP01000006">
    <property type="protein sequence ID" value="RZT98180.1"/>
    <property type="molecule type" value="Genomic_DNA"/>
</dbReference>
<evidence type="ECO:0000313" key="6">
    <source>
        <dbReference type="Proteomes" id="UP000293671"/>
    </source>
</evidence>
<dbReference type="GO" id="GO:0043565">
    <property type="term" value="F:sequence-specific DNA binding"/>
    <property type="evidence" value="ECO:0007669"/>
    <property type="project" value="InterPro"/>
</dbReference>
<dbReference type="PROSITE" id="PS50956">
    <property type="entry name" value="HTH_ASNC_2"/>
    <property type="match status" value="1"/>
</dbReference>
<dbReference type="InterPro" id="IPR019888">
    <property type="entry name" value="Tscrpt_reg_AsnC-like"/>
</dbReference>
<dbReference type="CDD" id="cd00090">
    <property type="entry name" value="HTH_ARSR"/>
    <property type="match status" value="1"/>
</dbReference>
<dbReference type="InterPro" id="IPR036390">
    <property type="entry name" value="WH_DNA-bd_sf"/>
</dbReference>
<feature type="domain" description="HTH asnC-type" evidence="4">
    <location>
        <begin position="9"/>
        <end position="70"/>
    </location>
</feature>
<dbReference type="Gene3D" id="1.10.10.10">
    <property type="entry name" value="Winged helix-like DNA-binding domain superfamily/Winged helix DNA-binding domain"/>
    <property type="match status" value="1"/>
</dbReference>
<reference evidence="5 6" key="1">
    <citation type="submission" date="2019-02" db="EMBL/GenBank/DDBJ databases">
        <title>Genomic Encyclopedia of Type Strains, Phase IV (KMG-IV): sequencing the most valuable type-strain genomes for metagenomic binning, comparative biology and taxonomic classification.</title>
        <authorList>
            <person name="Goeker M."/>
        </authorList>
    </citation>
    <scope>NUCLEOTIDE SEQUENCE [LARGE SCALE GENOMIC DNA]</scope>
    <source>
        <strain evidence="5 6">DSM 19570</strain>
    </source>
</reference>
<organism evidence="5 6">
    <name type="scientific">Rivibacter subsaxonicus</name>
    <dbReference type="NCBI Taxonomy" id="457575"/>
    <lineage>
        <taxon>Bacteria</taxon>
        <taxon>Pseudomonadati</taxon>
        <taxon>Pseudomonadota</taxon>
        <taxon>Betaproteobacteria</taxon>
        <taxon>Burkholderiales</taxon>
        <taxon>Rivibacter</taxon>
    </lineage>
</organism>
<dbReference type="PANTHER" id="PTHR30154">
    <property type="entry name" value="LEUCINE-RESPONSIVE REGULATORY PROTEIN"/>
    <property type="match status" value="1"/>
</dbReference>
<dbReference type="Proteomes" id="UP000293671">
    <property type="component" value="Unassembled WGS sequence"/>
</dbReference>
<name>A0A4Q7VP47_9BURK</name>
<proteinExistence type="predicted"/>
<sequence>MIAQDLPVLDSYDTRILSELQADARLSMAELGRRVHLSQPAVTERVRKLEGAGVITGYRAVVDPTRLGYGIRAIVRVGRCEYPEVMRRIEKLPEVRSAWNVTGEDSWVMEIAVRDVAHLDAVLWNLSDLTETSTSVILRTPRDHQPLLPPRAISEVPAARAARERRKS</sequence>
<gene>
    <name evidence="5" type="ORF">EV670_2590</name>
</gene>
<dbReference type="GO" id="GO:0043200">
    <property type="term" value="P:response to amino acid"/>
    <property type="evidence" value="ECO:0007669"/>
    <property type="project" value="TreeGrafter"/>
</dbReference>
<dbReference type="Pfam" id="PF13404">
    <property type="entry name" value="HTH_AsnC-type"/>
    <property type="match status" value="1"/>
</dbReference>
<dbReference type="GO" id="GO:0005829">
    <property type="term" value="C:cytosol"/>
    <property type="evidence" value="ECO:0007669"/>
    <property type="project" value="TreeGrafter"/>
</dbReference>
<keyword evidence="3" id="KW-0804">Transcription</keyword>
<protein>
    <submittedName>
        <fullName evidence="5">Lrp/AsnC family leucine-responsive transcriptional regulator</fullName>
    </submittedName>
</protein>
<dbReference type="GO" id="GO:0006355">
    <property type="term" value="P:regulation of DNA-templated transcription"/>
    <property type="evidence" value="ECO:0007669"/>
    <property type="project" value="UniProtKB-ARBA"/>
</dbReference>
<dbReference type="PRINTS" id="PR00033">
    <property type="entry name" value="HTHASNC"/>
</dbReference>
<keyword evidence="1" id="KW-0805">Transcription regulation</keyword>